<dbReference type="Gene3D" id="3.20.20.70">
    <property type="entry name" value="Aldolase class I"/>
    <property type="match status" value="1"/>
</dbReference>
<dbReference type="InterPro" id="IPR006638">
    <property type="entry name" value="Elp3/MiaA/NifB-like_rSAM"/>
</dbReference>
<dbReference type="RefSeq" id="WP_168709602.1">
    <property type="nucleotide sequence ID" value="NZ_MWIO01000022.1"/>
</dbReference>
<keyword evidence="4" id="KW-0408">Iron</keyword>
<dbReference type="SFLD" id="SFLDS00029">
    <property type="entry name" value="Radical_SAM"/>
    <property type="match status" value="1"/>
</dbReference>
<feature type="domain" description="Radical SAM core" evidence="6">
    <location>
        <begin position="3"/>
        <end position="217"/>
    </location>
</feature>
<reference evidence="7 8" key="1">
    <citation type="submission" date="2017-02" db="EMBL/GenBank/DDBJ databases">
        <title>Whole genome sequencing of Rhodanobacter lindaniclasticus DSM 17932.</title>
        <authorList>
            <person name="Kumar S."/>
            <person name="Patil P."/>
            <person name="Patil P.B."/>
        </authorList>
    </citation>
    <scope>NUCLEOTIDE SEQUENCE [LARGE SCALE GENOMIC DNA]</scope>
    <source>
        <strain evidence="7 8">DSM 17932</strain>
    </source>
</reference>
<dbReference type="GO" id="GO:0046872">
    <property type="term" value="F:metal ion binding"/>
    <property type="evidence" value="ECO:0007669"/>
    <property type="project" value="UniProtKB-KW"/>
</dbReference>
<name>A0A4S3KIK1_9GAMM</name>
<dbReference type="CDD" id="cd01335">
    <property type="entry name" value="Radical_SAM"/>
    <property type="match status" value="1"/>
</dbReference>
<dbReference type="InterPro" id="IPR007197">
    <property type="entry name" value="rSAM"/>
</dbReference>
<evidence type="ECO:0000259" key="6">
    <source>
        <dbReference type="PROSITE" id="PS51918"/>
    </source>
</evidence>
<evidence type="ECO:0000313" key="8">
    <source>
        <dbReference type="Proteomes" id="UP000306317"/>
    </source>
</evidence>
<gene>
    <name evidence="7" type="ORF">B1991_07620</name>
</gene>
<evidence type="ECO:0000256" key="5">
    <source>
        <dbReference type="ARBA" id="ARBA00023014"/>
    </source>
</evidence>
<evidence type="ECO:0000256" key="2">
    <source>
        <dbReference type="ARBA" id="ARBA00022691"/>
    </source>
</evidence>
<dbReference type="PROSITE" id="PS51918">
    <property type="entry name" value="RADICAL_SAM"/>
    <property type="match status" value="1"/>
</dbReference>
<dbReference type="SMART" id="SM00729">
    <property type="entry name" value="Elp3"/>
    <property type="match status" value="1"/>
</dbReference>
<sequence length="352" mass="39032">MGPTGDVVNVIQIHPTLRCNLRCRHCYSTSGPEQRGELDVELLEGFLADAAGEGYNAIGMSGGEPLTWKPLSRLLAFARSLGFATSVTSNGLLLDARRLAQLAPHLGLLAISLDGVPESHNRMRNRAHAFEQMRAKLDLLRAAGVPFGFIFTLTMDNLPELDWVAGFAAAEGARLLQIHPLEQVGRAREYELRPPDDLELAYGFLEVARLQRQYREQLTLQYDVADRQLIAREPCRAFAGPAVAADVAADARLAALVSPLVVQEDGWVVPIQHGFATAHAIARLDRGSFRPQAARWKRERYPRFRHLAEQVWADMRDAPEHLPFTNWYAAITTASAHRPARRLLATPVQVTA</sequence>
<dbReference type="Pfam" id="PF04055">
    <property type="entry name" value="Radical_SAM"/>
    <property type="match status" value="1"/>
</dbReference>
<dbReference type="GO" id="GO:0003824">
    <property type="term" value="F:catalytic activity"/>
    <property type="evidence" value="ECO:0007669"/>
    <property type="project" value="InterPro"/>
</dbReference>
<dbReference type="SFLD" id="SFLDG01067">
    <property type="entry name" value="SPASM/twitch_domain_containing"/>
    <property type="match status" value="1"/>
</dbReference>
<dbReference type="GO" id="GO:0051536">
    <property type="term" value="F:iron-sulfur cluster binding"/>
    <property type="evidence" value="ECO:0007669"/>
    <property type="project" value="UniProtKB-KW"/>
</dbReference>
<dbReference type="InterPro" id="IPR050377">
    <property type="entry name" value="Radical_SAM_PqqE_MftC-like"/>
</dbReference>
<comment type="cofactor">
    <cofactor evidence="1">
        <name>[4Fe-4S] cluster</name>
        <dbReference type="ChEBI" id="CHEBI:49883"/>
    </cofactor>
</comment>
<proteinExistence type="predicted"/>
<evidence type="ECO:0000256" key="1">
    <source>
        <dbReference type="ARBA" id="ARBA00001966"/>
    </source>
</evidence>
<dbReference type="PANTHER" id="PTHR11228">
    <property type="entry name" value="RADICAL SAM DOMAIN PROTEIN"/>
    <property type="match status" value="1"/>
</dbReference>
<keyword evidence="5" id="KW-0411">Iron-sulfur</keyword>
<evidence type="ECO:0000256" key="4">
    <source>
        <dbReference type="ARBA" id="ARBA00023004"/>
    </source>
</evidence>
<comment type="caution">
    <text evidence="7">The sequence shown here is derived from an EMBL/GenBank/DDBJ whole genome shotgun (WGS) entry which is preliminary data.</text>
</comment>
<dbReference type="SUPFAM" id="SSF102114">
    <property type="entry name" value="Radical SAM enzymes"/>
    <property type="match status" value="1"/>
</dbReference>
<dbReference type="EMBL" id="MWIO01000022">
    <property type="protein sequence ID" value="THD07794.1"/>
    <property type="molecule type" value="Genomic_DNA"/>
</dbReference>
<dbReference type="InterPro" id="IPR013785">
    <property type="entry name" value="Aldolase_TIM"/>
</dbReference>
<keyword evidence="8" id="KW-1185">Reference proteome</keyword>
<dbReference type="AlphaFoldDB" id="A0A4S3KIK1"/>
<accession>A0A4S3KIK1</accession>
<dbReference type="Proteomes" id="UP000306317">
    <property type="component" value="Unassembled WGS sequence"/>
</dbReference>
<dbReference type="InterPro" id="IPR058240">
    <property type="entry name" value="rSAM_sf"/>
</dbReference>
<keyword evidence="2" id="KW-0949">S-adenosyl-L-methionine</keyword>
<evidence type="ECO:0000313" key="7">
    <source>
        <dbReference type="EMBL" id="THD07794.1"/>
    </source>
</evidence>
<organism evidence="7 8">
    <name type="scientific">Rhodanobacter lindaniclasticus</name>
    <dbReference type="NCBI Taxonomy" id="75310"/>
    <lineage>
        <taxon>Bacteria</taxon>
        <taxon>Pseudomonadati</taxon>
        <taxon>Pseudomonadota</taxon>
        <taxon>Gammaproteobacteria</taxon>
        <taxon>Lysobacterales</taxon>
        <taxon>Rhodanobacteraceae</taxon>
        <taxon>Rhodanobacter</taxon>
    </lineage>
</organism>
<protein>
    <recommendedName>
        <fullName evidence="6">Radical SAM core domain-containing protein</fullName>
    </recommendedName>
</protein>
<evidence type="ECO:0000256" key="3">
    <source>
        <dbReference type="ARBA" id="ARBA00022723"/>
    </source>
</evidence>
<keyword evidence="3" id="KW-0479">Metal-binding</keyword>
<dbReference type="PANTHER" id="PTHR11228:SF7">
    <property type="entry name" value="PQQA PEPTIDE CYCLASE"/>
    <property type="match status" value="1"/>
</dbReference>